<dbReference type="EMBL" id="VLLE01000003">
    <property type="protein sequence ID" value="TWI83848.1"/>
    <property type="molecule type" value="Genomic_DNA"/>
</dbReference>
<evidence type="ECO:0000313" key="4">
    <source>
        <dbReference type="Proteomes" id="UP000316167"/>
    </source>
</evidence>
<dbReference type="GO" id="GO:0004519">
    <property type="term" value="F:endonuclease activity"/>
    <property type="evidence" value="ECO:0007669"/>
    <property type="project" value="UniProtKB-KW"/>
</dbReference>
<accession>A0A562SRU6</accession>
<proteinExistence type="inferred from homology"/>
<keyword evidence="3" id="KW-0540">Nuclease</keyword>
<dbReference type="PROSITE" id="PS50164">
    <property type="entry name" value="GIY_YIG"/>
    <property type="match status" value="1"/>
</dbReference>
<dbReference type="SUPFAM" id="SSF82771">
    <property type="entry name" value="GIY-YIG endonuclease"/>
    <property type="match status" value="1"/>
</dbReference>
<dbReference type="OrthoDB" id="1495241at2"/>
<dbReference type="InterPro" id="IPR035901">
    <property type="entry name" value="GIY-YIG_endonuc_sf"/>
</dbReference>
<dbReference type="PANTHER" id="PTHR34477:SF1">
    <property type="entry name" value="UPF0213 PROTEIN YHBQ"/>
    <property type="match status" value="1"/>
</dbReference>
<keyword evidence="3" id="KW-0378">Hydrolase</keyword>
<dbReference type="AlphaFoldDB" id="A0A562SRU6"/>
<dbReference type="Proteomes" id="UP000316167">
    <property type="component" value="Unassembled WGS sequence"/>
</dbReference>
<dbReference type="InterPro" id="IPR050190">
    <property type="entry name" value="UPF0213_domain"/>
</dbReference>
<comment type="similarity">
    <text evidence="1">Belongs to the UPF0213 family.</text>
</comment>
<dbReference type="RefSeq" id="WP_144886133.1">
    <property type="nucleotide sequence ID" value="NZ_VLLE01000003.1"/>
</dbReference>
<sequence length="112" mass="13312">MIYKDTSQELYYVYIIECNDGSFYTGLTYDLLKRFSEHCEGVYPACYTFKRRPLILRYYETIPFSLEAAQREKQLKGWSRSKKLALMNGNLHKLSLLSECQNLSHSKFRSHH</sequence>
<dbReference type="PANTHER" id="PTHR34477">
    <property type="entry name" value="UPF0213 PROTEIN YHBQ"/>
    <property type="match status" value="1"/>
</dbReference>
<dbReference type="Pfam" id="PF01541">
    <property type="entry name" value="GIY-YIG"/>
    <property type="match status" value="1"/>
</dbReference>
<comment type="caution">
    <text evidence="3">The sequence shown here is derived from an EMBL/GenBank/DDBJ whole genome shotgun (WGS) entry which is preliminary data.</text>
</comment>
<evidence type="ECO:0000256" key="1">
    <source>
        <dbReference type="ARBA" id="ARBA00007435"/>
    </source>
</evidence>
<name>A0A562SRU6_9BACT</name>
<dbReference type="InterPro" id="IPR000305">
    <property type="entry name" value="GIY-YIG_endonuc"/>
</dbReference>
<keyword evidence="4" id="KW-1185">Reference proteome</keyword>
<dbReference type="Gene3D" id="3.40.1440.10">
    <property type="entry name" value="GIY-YIG endonuclease"/>
    <property type="match status" value="1"/>
</dbReference>
<dbReference type="CDD" id="cd10456">
    <property type="entry name" value="GIY-YIG_UPF0213"/>
    <property type="match status" value="1"/>
</dbReference>
<evidence type="ECO:0000313" key="3">
    <source>
        <dbReference type="EMBL" id="TWI83848.1"/>
    </source>
</evidence>
<feature type="domain" description="GIY-YIG" evidence="2">
    <location>
        <begin position="9"/>
        <end position="85"/>
    </location>
</feature>
<evidence type="ECO:0000259" key="2">
    <source>
        <dbReference type="PROSITE" id="PS50164"/>
    </source>
</evidence>
<keyword evidence="3" id="KW-0255">Endonuclease</keyword>
<protein>
    <submittedName>
        <fullName evidence="3">Putative endonuclease</fullName>
    </submittedName>
</protein>
<gene>
    <name evidence="3" type="ORF">IQ13_1966</name>
</gene>
<reference evidence="3 4" key="1">
    <citation type="journal article" date="2015" name="Stand. Genomic Sci.">
        <title>Genomic Encyclopedia of Bacterial and Archaeal Type Strains, Phase III: the genomes of soil and plant-associated and newly described type strains.</title>
        <authorList>
            <person name="Whitman W.B."/>
            <person name="Woyke T."/>
            <person name="Klenk H.P."/>
            <person name="Zhou Y."/>
            <person name="Lilburn T.G."/>
            <person name="Beck B.J."/>
            <person name="De Vos P."/>
            <person name="Vandamme P."/>
            <person name="Eisen J.A."/>
            <person name="Garrity G."/>
            <person name="Hugenholtz P."/>
            <person name="Kyrpides N.C."/>
        </authorList>
    </citation>
    <scope>NUCLEOTIDE SEQUENCE [LARGE SCALE GENOMIC DNA]</scope>
    <source>
        <strain evidence="3 4">CGMCC 1.7271</strain>
    </source>
</reference>
<organism evidence="3 4">
    <name type="scientific">Lacibacter cauensis</name>
    <dbReference type="NCBI Taxonomy" id="510947"/>
    <lineage>
        <taxon>Bacteria</taxon>
        <taxon>Pseudomonadati</taxon>
        <taxon>Bacteroidota</taxon>
        <taxon>Chitinophagia</taxon>
        <taxon>Chitinophagales</taxon>
        <taxon>Chitinophagaceae</taxon>
        <taxon>Lacibacter</taxon>
    </lineage>
</organism>